<comment type="caution">
    <text evidence="2">The sequence shown here is derived from an EMBL/GenBank/DDBJ whole genome shotgun (WGS) entry which is preliminary data.</text>
</comment>
<name>J9CSM3_9ZZZZ</name>
<gene>
    <name evidence="2" type="ORF">EVA_08693</name>
</gene>
<accession>J9CSM3</accession>
<proteinExistence type="predicted"/>
<evidence type="ECO:0000256" key="1">
    <source>
        <dbReference type="SAM" id="MobiDB-lite"/>
    </source>
</evidence>
<reference evidence="2" key="1">
    <citation type="journal article" date="2012" name="PLoS ONE">
        <title>Gene sets for utilization of primary and secondary nutrition supplies in the distal gut of endangered iberian lynx.</title>
        <authorList>
            <person name="Alcaide M."/>
            <person name="Messina E."/>
            <person name="Richter M."/>
            <person name="Bargiela R."/>
            <person name="Peplies J."/>
            <person name="Huws S.A."/>
            <person name="Newbold C.J."/>
            <person name="Golyshin P.N."/>
            <person name="Simon M.A."/>
            <person name="Lopez G."/>
            <person name="Yakimov M.M."/>
            <person name="Ferrer M."/>
        </authorList>
    </citation>
    <scope>NUCLEOTIDE SEQUENCE</scope>
</reference>
<dbReference type="AlphaFoldDB" id="J9CSM3"/>
<protein>
    <submittedName>
        <fullName evidence="2">Uncharacterized protein</fullName>
    </submittedName>
</protein>
<dbReference type="EMBL" id="AMCI01002257">
    <property type="protein sequence ID" value="EJX03201.1"/>
    <property type="molecule type" value="Genomic_DNA"/>
</dbReference>
<organism evidence="2">
    <name type="scientific">gut metagenome</name>
    <dbReference type="NCBI Taxonomy" id="749906"/>
    <lineage>
        <taxon>unclassified sequences</taxon>
        <taxon>metagenomes</taxon>
        <taxon>organismal metagenomes</taxon>
    </lineage>
</organism>
<feature type="region of interest" description="Disordered" evidence="1">
    <location>
        <begin position="1"/>
        <end position="40"/>
    </location>
</feature>
<feature type="compositionally biased region" description="Basic and acidic residues" evidence="1">
    <location>
        <begin position="1"/>
        <end position="22"/>
    </location>
</feature>
<evidence type="ECO:0000313" key="2">
    <source>
        <dbReference type="EMBL" id="EJX03201.1"/>
    </source>
</evidence>
<sequence length="40" mass="4645">METHGRLRGTQREPRPRSDGYGKDTGPWRTSVQQLRLHAL</sequence>